<dbReference type="GeneID" id="55995676"/>
<feature type="domain" description="Acyl-CoA thioesterase-like C-terminal" evidence="2">
    <location>
        <begin position="169"/>
        <end position="330"/>
    </location>
</feature>
<organism evidence="3 4">
    <name type="scientific">Talaromyces rugulosus</name>
    <name type="common">Penicillium rugulosum</name>
    <dbReference type="NCBI Taxonomy" id="121627"/>
    <lineage>
        <taxon>Eukaryota</taxon>
        <taxon>Fungi</taxon>
        <taxon>Dikarya</taxon>
        <taxon>Ascomycota</taxon>
        <taxon>Pezizomycotina</taxon>
        <taxon>Eurotiomycetes</taxon>
        <taxon>Eurotiomycetidae</taxon>
        <taxon>Eurotiales</taxon>
        <taxon>Trichocomaceae</taxon>
        <taxon>Talaromyces</taxon>
        <taxon>Talaromyces sect. Islandici</taxon>
    </lineage>
</organism>
<dbReference type="Gene3D" id="2.40.160.210">
    <property type="entry name" value="Acyl-CoA thioesterase, double hotdog domain"/>
    <property type="match status" value="2"/>
</dbReference>
<evidence type="ECO:0000313" key="4">
    <source>
        <dbReference type="Proteomes" id="UP000509510"/>
    </source>
</evidence>
<dbReference type="InterPro" id="IPR042171">
    <property type="entry name" value="Acyl-CoA_hotdog"/>
</dbReference>
<dbReference type="InterPro" id="IPR049449">
    <property type="entry name" value="TesB_ACOT8-like_N"/>
</dbReference>
<proteinExistence type="predicted"/>
<sequence length="348" mass="38057">MASGKAGGAVALFSEATKAEQLDSHTYRVNLNAAFCIGAVPNGGYTSACMLAAASKHLSPRGQPDTLTAHFEYPNRTSTGPAIVVIEDVKLGRQISTLHLTLWQGGLLSQAPWIDRSVSRRIILAYTTHTNLRAFSGISMPTGYEVTPAAELPSVSDFEALKTHGADNAWEESKLPKGWARMMPSLAKWRFYVPRGEPLSPGVLDMWIRLTSGEKITQGALAYVVDSFPHNMHTFLAAPALRELLNAPHERSSDSEVKDVREKNQQRAEMWFPTVVMNIEAKTALPEEGVEWLSVRVSSKQIKDGKFDLEVLVRDTDGEVVALSNHVAMILSVERNTGKKSSSSKASL</sequence>
<dbReference type="KEGG" id="trg:TRUGW13939_08187"/>
<dbReference type="Proteomes" id="UP000509510">
    <property type="component" value="Chromosome IV"/>
</dbReference>
<accession>A0A7H8R5S1</accession>
<feature type="domain" description="Acyl-CoA thioesterase-like N-terminal HotDog" evidence="1">
    <location>
        <begin position="35"/>
        <end position="106"/>
    </location>
</feature>
<keyword evidence="4" id="KW-1185">Reference proteome</keyword>
<dbReference type="Pfam" id="PF13622">
    <property type="entry name" value="4HBT_3"/>
    <property type="match status" value="1"/>
</dbReference>
<evidence type="ECO:0008006" key="5">
    <source>
        <dbReference type="Google" id="ProtNLM"/>
    </source>
</evidence>
<dbReference type="OrthoDB" id="2532955at2759"/>
<dbReference type="InterPro" id="IPR049450">
    <property type="entry name" value="ACOT8-like_C"/>
</dbReference>
<protein>
    <recommendedName>
        <fullName evidence="5">Thioesterase family protein</fullName>
    </recommendedName>
</protein>
<dbReference type="InterPro" id="IPR052389">
    <property type="entry name" value="Sec_Metab_Biosynth-Assoc"/>
</dbReference>
<evidence type="ECO:0000313" key="3">
    <source>
        <dbReference type="EMBL" id="QKX61041.1"/>
    </source>
</evidence>
<dbReference type="Pfam" id="PF20789">
    <property type="entry name" value="4HBT_3C"/>
    <property type="match status" value="1"/>
</dbReference>
<dbReference type="InterPro" id="IPR029069">
    <property type="entry name" value="HotDog_dom_sf"/>
</dbReference>
<evidence type="ECO:0000259" key="1">
    <source>
        <dbReference type="Pfam" id="PF13622"/>
    </source>
</evidence>
<dbReference type="EMBL" id="CP055901">
    <property type="protein sequence ID" value="QKX61041.1"/>
    <property type="molecule type" value="Genomic_DNA"/>
</dbReference>
<dbReference type="PANTHER" id="PTHR38110">
    <property type="entry name" value="CHROMOSOME 23, WHOLE GENOME SHOTGUN SEQUENCE"/>
    <property type="match status" value="1"/>
</dbReference>
<evidence type="ECO:0000259" key="2">
    <source>
        <dbReference type="Pfam" id="PF20789"/>
    </source>
</evidence>
<dbReference type="SUPFAM" id="SSF54637">
    <property type="entry name" value="Thioesterase/thiol ester dehydrase-isomerase"/>
    <property type="match status" value="2"/>
</dbReference>
<name>A0A7H8R5S1_TALRU</name>
<gene>
    <name evidence="3" type="ORF">TRUGW13939_08187</name>
</gene>
<dbReference type="AlphaFoldDB" id="A0A7H8R5S1"/>
<dbReference type="PANTHER" id="PTHR38110:SF1">
    <property type="entry name" value="THIOESTERASE DOMAIN-CONTAINING PROTEIN"/>
    <property type="match status" value="1"/>
</dbReference>
<dbReference type="RefSeq" id="XP_035347216.1">
    <property type="nucleotide sequence ID" value="XM_035491323.1"/>
</dbReference>
<reference evidence="4" key="1">
    <citation type="submission" date="2020-06" db="EMBL/GenBank/DDBJ databases">
        <title>A chromosome-scale genome assembly of Talaromyces rugulosus W13939.</title>
        <authorList>
            <person name="Wang B."/>
            <person name="Guo L."/>
            <person name="Ye K."/>
            <person name="Wang L."/>
        </authorList>
    </citation>
    <scope>NUCLEOTIDE SEQUENCE [LARGE SCALE GENOMIC DNA]</scope>
    <source>
        <strain evidence="4">W13939</strain>
    </source>
</reference>